<evidence type="ECO:0000313" key="2">
    <source>
        <dbReference type="EMBL" id="OII71080.1"/>
    </source>
</evidence>
<name>A0A1J4MA28_9CRYT</name>
<keyword evidence="1" id="KW-0175">Coiled coil</keyword>
<dbReference type="GeneID" id="92366822"/>
<comment type="caution">
    <text evidence="2">The sequence shown here is derived from an EMBL/GenBank/DDBJ whole genome shotgun (WGS) entry which is preliminary data.</text>
</comment>
<dbReference type="VEuPathDB" id="CryptoDB:cand_026380"/>
<dbReference type="Proteomes" id="UP000186804">
    <property type="component" value="Unassembled WGS sequence"/>
</dbReference>
<feature type="coiled-coil region" evidence="1">
    <location>
        <begin position="127"/>
        <end position="176"/>
    </location>
</feature>
<organism evidence="2 3">
    <name type="scientific">Cryptosporidium andersoni</name>
    <dbReference type="NCBI Taxonomy" id="117008"/>
    <lineage>
        <taxon>Eukaryota</taxon>
        <taxon>Sar</taxon>
        <taxon>Alveolata</taxon>
        <taxon>Apicomplexa</taxon>
        <taxon>Conoidasida</taxon>
        <taxon>Coccidia</taxon>
        <taxon>Eucoccidiorida</taxon>
        <taxon>Eimeriorina</taxon>
        <taxon>Cryptosporidiidae</taxon>
        <taxon>Cryptosporidium</taxon>
    </lineage>
</organism>
<keyword evidence="3" id="KW-1185">Reference proteome</keyword>
<accession>A0A1J4MA28</accession>
<dbReference type="RefSeq" id="XP_067066449.1">
    <property type="nucleotide sequence ID" value="XM_067212866.1"/>
</dbReference>
<feature type="coiled-coil region" evidence="1">
    <location>
        <begin position="65"/>
        <end position="92"/>
    </location>
</feature>
<proteinExistence type="predicted"/>
<protein>
    <submittedName>
        <fullName evidence="2">Uncharacterized protein</fullName>
    </submittedName>
</protein>
<dbReference type="EMBL" id="LRBS01000125">
    <property type="protein sequence ID" value="OII71080.1"/>
    <property type="molecule type" value="Genomic_DNA"/>
</dbReference>
<sequence>MEDSTGARDKLIASSEALNHHIKSLDQKIINIKREHISKINDLNSKTIELTKLYQRKCENRNRIKEEIKKSVHELELQIAQKLANLRESRHDIKLNSENTIKNYLDRNEDQYLNLSSDIDIKREQQFNEMSNSLSELTNNVELLRQKRKEIKGNIQTNLENKIQTLQDILHEEKCKRENDIESIDQLMKKTLSHFKTELTNSKSSRIQNDYQILTQLEVACQKAEDYLSKIVNINDESI</sequence>
<evidence type="ECO:0000256" key="1">
    <source>
        <dbReference type="SAM" id="Coils"/>
    </source>
</evidence>
<dbReference type="OrthoDB" id="343995at2759"/>
<dbReference type="AlphaFoldDB" id="A0A1J4MA28"/>
<gene>
    <name evidence="2" type="ORF">cand_026380</name>
</gene>
<evidence type="ECO:0000313" key="3">
    <source>
        <dbReference type="Proteomes" id="UP000186804"/>
    </source>
</evidence>
<reference evidence="2 3" key="1">
    <citation type="submission" date="2016-10" db="EMBL/GenBank/DDBJ databases">
        <title>Reductive evolution of mitochondrial metabolism and differential evolution of invasion-related proteins in Cryptosporidium.</title>
        <authorList>
            <person name="Liu S."/>
            <person name="Roellig D.M."/>
            <person name="Guo Y."/>
            <person name="Li N."/>
            <person name="Frace M.A."/>
            <person name="Tang K."/>
            <person name="Zhang L."/>
            <person name="Feng Y."/>
            <person name="Xiao L."/>
        </authorList>
    </citation>
    <scope>NUCLEOTIDE SEQUENCE [LARGE SCALE GENOMIC DNA]</scope>
    <source>
        <strain evidence="2">30847</strain>
    </source>
</reference>